<accession>A0A9D1GUS3</accession>
<dbReference type="Gene3D" id="2.30.30.40">
    <property type="entry name" value="SH3 Domains"/>
    <property type="match status" value="1"/>
</dbReference>
<dbReference type="InterPro" id="IPR052354">
    <property type="entry name" value="Cell_Wall_Dynamics_Protein"/>
</dbReference>
<evidence type="ECO:0000259" key="3">
    <source>
        <dbReference type="PROSITE" id="PS51781"/>
    </source>
</evidence>
<reference evidence="4" key="1">
    <citation type="submission" date="2020-10" db="EMBL/GenBank/DDBJ databases">
        <authorList>
            <person name="Gilroy R."/>
        </authorList>
    </citation>
    <scope>NUCLEOTIDE SEQUENCE</scope>
    <source>
        <strain evidence="4">CHK33-4379</strain>
    </source>
</reference>
<protein>
    <submittedName>
        <fullName evidence="4">SH3 domain-containing protein</fullName>
    </submittedName>
</protein>
<name>A0A9D1GUS3_9FIRM</name>
<comment type="caution">
    <text evidence="4">The sequence shown here is derived from an EMBL/GenBank/DDBJ whole genome shotgun (WGS) entry which is preliminary data.</text>
</comment>
<dbReference type="PANTHER" id="PTHR34408:SF1">
    <property type="entry name" value="GLYCOSYL HYDROLASE FAMILY 19 DOMAIN-CONTAINING PROTEIN HI_1415"/>
    <property type="match status" value="1"/>
</dbReference>
<keyword evidence="2" id="KW-0732">Signal</keyword>
<dbReference type="EMBL" id="DVLL01000022">
    <property type="protein sequence ID" value="HIT59462.1"/>
    <property type="molecule type" value="Genomic_DNA"/>
</dbReference>
<evidence type="ECO:0000313" key="5">
    <source>
        <dbReference type="Proteomes" id="UP000824136"/>
    </source>
</evidence>
<dbReference type="PROSITE" id="PS51257">
    <property type="entry name" value="PROKAR_LIPOPROTEIN"/>
    <property type="match status" value="1"/>
</dbReference>
<dbReference type="Gene3D" id="3.10.620.30">
    <property type="match status" value="1"/>
</dbReference>
<evidence type="ECO:0000256" key="2">
    <source>
        <dbReference type="SAM" id="SignalP"/>
    </source>
</evidence>
<feature type="compositionally biased region" description="Acidic residues" evidence="1">
    <location>
        <begin position="167"/>
        <end position="193"/>
    </location>
</feature>
<feature type="domain" description="SH3b" evidence="3">
    <location>
        <begin position="97"/>
        <end position="161"/>
    </location>
</feature>
<feature type="region of interest" description="Disordered" evidence="1">
    <location>
        <begin position="35"/>
        <end position="55"/>
    </location>
</feature>
<gene>
    <name evidence="4" type="ORF">IAC39_07125</name>
</gene>
<proteinExistence type="predicted"/>
<dbReference type="AlphaFoldDB" id="A0A9D1GUS3"/>
<dbReference type="Proteomes" id="UP000824136">
    <property type="component" value="Unassembled WGS sequence"/>
</dbReference>
<feature type="chain" id="PRO_5039725096" evidence="2">
    <location>
        <begin position="23"/>
        <end position="554"/>
    </location>
</feature>
<dbReference type="Pfam" id="PF08239">
    <property type="entry name" value="SH3_3"/>
    <property type="match status" value="1"/>
</dbReference>
<sequence length="554" mass="61242">MNRFKRLTALLLALVMSVGILAGCGDTIDETQTTTPAATTEVTTEAPVTTAPATTTEPAATTVPVTTAPLVTTTEATTTEQVTTSAADDEMQFTVEEMSAKMYATDAVNVRSGPSADYDRIGGLQPGDEAIVTGRASTGWYRINYDGKVGYVSNAYLSDKAPSDVPSSDDDEDVTIDEGNGDDEDITIDEDDNTGNTGTVAYGDWAEDNGWEYMLSAMNDDRYITVINQIAQGMQNLETEIFVEPIITEDEAYDFTQLILPLIAVEYCYVDRVTSVTTYSNTGILKSVKVDYYVDTKAEADKMVSELRSAANDVLSGVRSSWSDYQKIQYIHDWIVLNSAPDANNIGGPHASNAYGAIVDGTPTCLGYAKALFYLLSKEGFDTTFGVGLGTTAKHIWVKVKTGSEWYNIDVTWDDPVTPTAADPDLVYYDYFMVTDEFMERSHADVYDMRFFREPSATSLRYNWHNVNDYYATSMSEAEDIIEQATRDAVNEGGEFGYVRIKFSSQSLYQQFSDKYSRSNYSSEILEPITSRYTCSNKYLGSTTWTLTYKLVKD</sequence>
<organism evidence="4 5">
    <name type="scientific">Candidatus Faeciplasma pullistercoris</name>
    <dbReference type="NCBI Taxonomy" id="2840800"/>
    <lineage>
        <taxon>Bacteria</taxon>
        <taxon>Bacillati</taxon>
        <taxon>Bacillota</taxon>
        <taxon>Clostridia</taxon>
        <taxon>Eubacteriales</taxon>
        <taxon>Oscillospiraceae</taxon>
        <taxon>Oscillospiraceae incertae sedis</taxon>
        <taxon>Candidatus Faeciplasma</taxon>
    </lineage>
</organism>
<reference evidence="4" key="2">
    <citation type="journal article" date="2021" name="PeerJ">
        <title>Extensive microbial diversity within the chicken gut microbiome revealed by metagenomics and culture.</title>
        <authorList>
            <person name="Gilroy R."/>
            <person name="Ravi A."/>
            <person name="Getino M."/>
            <person name="Pursley I."/>
            <person name="Horton D.L."/>
            <person name="Alikhan N.F."/>
            <person name="Baker D."/>
            <person name="Gharbi K."/>
            <person name="Hall N."/>
            <person name="Watson M."/>
            <person name="Adriaenssens E.M."/>
            <person name="Foster-Nyarko E."/>
            <person name="Jarju S."/>
            <person name="Secka A."/>
            <person name="Antonio M."/>
            <person name="Oren A."/>
            <person name="Chaudhuri R.R."/>
            <person name="La Ragione R."/>
            <person name="Hildebrand F."/>
            <person name="Pallen M.J."/>
        </authorList>
    </citation>
    <scope>NUCLEOTIDE SEQUENCE</scope>
    <source>
        <strain evidence="4">CHK33-4379</strain>
    </source>
</reference>
<dbReference type="SUPFAM" id="SSF54001">
    <property type="entry name" value="Cysteine proteinases"/>
    <property type="match status" value="1"/>
</dbReference>
<dbReference type="PROSITE" id="PS51781">
    <property type="entry name" value="SH3B"/>
    <property type="match status" value="1"/>
</dbReference>
<feature type="region of interest" description="Disordered" evidence="1">
    <location>
        <begin position="160"/>
        <end position="196"/>
    </location>
</feature>
<dbReference type="PANTHER" id="PTHR34408">
    <property type="entry name" value="FAMILY PROTEIN, PUTATIVE-RELATED"/>
    <property type="match status" value="1"/>
</dbReference>
<dbReference type="SMART" id="SM00287">
    <property type="entry name" value="SH3b"/>
    <property type="match status" value="1"/>
</dbReference>
<evidence type="ECO:0000256" key="1">
    <source>
        <dbReference type="SAM" id="MobiDB-lite"/>
    </source>
</evidence>
<dbReference type="InterPro" id="IPR003646">
    <property type="entry name" value="SH3-like_bac-type"/>
</dbReference>
<dbReference type="InterPro" id="IPR038765">
    <property type="entry name" value="Papain-like_cys_pep_sf"/>
</dbReference>
<feature type="signal peptide" evidence="2">
    <location>
        <begin position="1"/>
        <end position="22"/>
    </location>
</feature>
<evidence type="ECO:0000313" key="4">
    <source>
        <dbReference type="EMBL" id="HIT59462.1"/>
    </source>
</evidence>